<dbReference type="GO" id="GO:0045254">
    <property type="term" value="C:pyruvate dehydrogenase complex"/>
    <property type="evidence" value="ECO:0007669"/>
    <property type="project" value="InterPro"/>
</dbReference>
<keyword evidence="4" id="KW-1185">Reference proteome</keyword>
<reference evidence="3 4" key="1">
    <citation type="submission" date="2020-07" db="EMBL/GenBank/DDBJ databases">
        <title>Comparative genomics of pyrophilous fungi reveals a link between fire events and developmental genes.</title>
        <authorList>
            <consortium name="DOE Joint Genome Institute"/>
            <person name="Steindorff A.S."/>
            <person name="Carver A."/>
            <person name="Calhoun S."/>
            <person name="Stillman K."/>
            <person name="Liu H."/>
            <person name="Lipzen A."/>
            <person name="Pangilinan J."/>
            <person name="Labutti K."/>
            <person name="Bruns T.D."/>
            <person name="Grigoriev I.V."/>
        </authorList>
    </citation>
    <scope>NUCLEOTIDE SEQUENCE [LARGE SCALE GENOMIC DNA]</scope>
    <source>
        <strain evidence="3 4">CBS 144469</strain>
    </source>
</reference>
<dbReference type="SUPFAM" id="SSF51230">
    <property type="entry name" value="Single hybrid motif"/>
    <property type="match status" value="1"/>
</dbReference>
<comment type="caution">
    <text evidence="3">The sequence shown here is derived from an EMBL/GenBank/DDBJ whole genome shotgun (WGS) entry which is preliminary data.</text>
</comment>
<dbReference type="AlphaFoldDB" id="A0A8H6IG22"/>
<dbReference type="Pfam" id="PF00364">
    <property type="entry name" value="Biotin_lipoyl"/>
    <property type="match status" value="1"/>
</dbReference>
<dbReference type="PANTHER" id="PTHR23151:SF90">
    <property type="entry name" value="DIHYDROLIPOYLLYSINE-RESIDUE ACETYLTRANSFERASE COMPONENT OF PYRUVATE DEHYDROGENASE COMPLEX, MITOCHONDRIAL-RELATED"/>
    <property type="match status" value="1"/>
</dbReference>
<feature type="compositionally biased region" description="Pro residues" evidence="1">
    <location>
        <begin position="129"/>
        <end position="141"/>
    </location>
</feature>
<organism evidence="3 4">
    <name type="scientific">Ephemerocybe angulata</name>
    <dbReference type="NCBI Taxonomy" id="980116"/>
    <lineage>
        <taxon>Eukaryota</taxon>
        <taxon>Fungi</taxon>
        <taxon>Dikarya</taxon>
        <taxon>Basidiomycota</taxon>
        <taxon>Agaricomycotina</taxon>
        <taxon>Agaricomycetes</taxon>
        <taxon>Agaricomycetidae</taxon>
        <taxon>Agaricales</taxon>
        <taxon>Agaricineae</taxon>
        <taxon>Psathyrellaceae</taxon>
        <taxon>Ephemerocybe</taxon>
    </lineage>
</organism>
<accession>A0A8H6IG22</accession>
<dbReference type="EMBL" id="JACGCI010000003">
    <property type="protein sequence ID" value="KAF6764803.1"/>
    <property type="molecule type" value="Genomic_DNA"/>
</dbReference>
<feature type="region of interest" description="Disordered" evidence="1">
    <location>
        <begin position="126"/>
        <end position="161"/>
    </location>
</feature>
<dbReference type="InterPro" id="IPR000089">
    <property type="entry name" value="Biotin_lipoyl"/>
</dbReference>
<evidence type="ECO:0000259" key="2">
    <source>
        <dbReference type="PROSITE" id="PS50968"/>
    </source>
</evidence>
<gene>
    <name evidence="3" type="ORF">DFP72DRAFT_323032</name>
</gene>
<evidence type="ECO:0000313" key="3">
    <source>
        <dbReference type="EMBL" id="KAF6764803.1"/>
    </source>
</evidence>
<dbReference type="InterPro" id="IPR045257">
    <property type="entry name" value="E2/Pdx1"/>
</dbReference>
<evidence type="ECO:0000256" key="1">
    <source>
        <dbReference type="SAM" id="MobiDB-lite"/>
    </source>
</evidence>
<sequence length="309" mass="32953">MSLALSNLAAQTQRAAHAQSRGVNLFRRRWMHNALKRQGIMMPALSPFMTEGTVTRWKMKEGDSFVAGDVLLQIENEVGMVDVEAAAPGILGKILTPDGTSHVPVEAVIALVARDLSELATIQTQSLAPTPPPFSATPYPPSASLASPNRPMMSPRTPTMSPRTPSLFEMHAMGYGHRSAQLGARGISTGPRSPVLRPAPLTLDDAPRSPSMLSAREVLPMTPATSCAVNTSSSSSPATVQPPVSAAADILSYPKSGRRTAEENQVRLSTYPLHDMLLNARSLQLDGAAIRRMIVANLSSSCPPVEEFA</sequence>
<dbReference type="Gene3D" id="2.40.50.100">
    <property type="match status" value="1"/>
</dbReference>
<proteinExistence type="predicted"/>
<dbReference type="InterPro" id="IPR011053">
    <property type="entry name" value="Single_hybrid_motif"/>
</dbReference>
<dbReference type="Proteomes" id="UP000521943">
    <property type="component" value="Unassembled WGS sequence"/>
</dbReference>
<dbReference type="CDD" id="cd06849">
    <property type="entry name" value="lipoyl_domain"/>
    <property type="match status" value="1"/>
</dbReference>
<evidence type="ECO:0000313" key="4">
    <source>
        <dbReference type="Proteomes" id="UP000521943"/>
    </source>
</evidence>
<dbReference type="GO" id="GO:0006086">
    <property type="term" value="P:pyruvate decarboxylation to acetyl-CoA"/>
    <property type="evidence" value="ECO:0007669"/>
    <property type="project" value="InterPro"/>
</dbReference>
<feature type="compositionally biased region" description="Low complexity" evidence="1">
    <location>
        <begin position="150"/>
        <end position="161"/>
    </location>
</feature>
<feature type="domain" description="Lipoyl-binding" evidence="2">
    <location>
        <begin position="37"/>
        <end position="113"/>
    </location>
</feature>
<protein>
    <recommendedName>
        <fullName evidence="2">Lipoyl-binding domain-containing protein</fullName>
    </recommendedName>
</protein>
<dbReference type="OrthoDB" id="537444at2759"/>
<dbReference type="PANTHER" id="PTHR23151">
    <property type="entry name" value="DIHYDROLIPOAMIDE ACETYL/SUCCINYL-TRANSFERASE-RELATED"/>
    <property type="match status" value="1"/>
</dbReference>
<name>A0A8H6IG22_9AGAR</name>
<dbReference type="PROSITE" id="PS50968">
    <property type="entry name" value="BIOTINYL_LIPOYL"/>
    <property type="match status" value="1"/>
</dbReference>